<dbReference type="InterPro" id="IPR005545">
    <property type="entry name" value="YCII"/>
</dbReference>
<evidence type="ECO:0000259" key="2">
    <source>
        <dbReference type="Pfam" id="PF03795"/>
    </source>
</evidence>
<name>A0A7W7GTT2_9ACTN</name>
<gene>
    <name evidence="3" type="ORF">BJY16_001653</name>
</gene>
<accession>A0A7W7GTT2</accession>
<dbReference type="Pfam" id="PF03795">
    <property type="entry name" value="YCII"/>
    <property type="match status" value="1"/>
</dbReference>
<dbReference type="EMBL" id="JACHNB010000001">
    <property type="protein sequence ID" value="MBB4738194.1"/>
    <property type="molecule type" value="Genomic_DNA"/>
</dbReference>
<evidence type="ECO:0000313" key="4">
    <source>
        <dbReference type="Proteomes" id="UP000546162"/>
    </source>
</evidence>
<reference evidence="3 4" key="1">
    <citation type="submission" date="2020-08" db="EMBL/GenBank/DDBJ databases">
        <title>Sequencing the genomes of 1000 actinobacteria strains.</title>
        <authorList>
            <person name="Klenk H.-P."/>
        </authorList>
    </citation>
    <scope>NUCLEOTIDE SEQUENCE [LARGE SCALE GENOMIC DNA]</scope>
    <source>
        <strain evidence="3 4">DSM 45809</strain>
    </source>
</reference>
<proteinExistence type="inferred from homology"/>
<evidence type="ECO:0000313" key="3">
    <source>
        <dbReference type="EMBL" id="MBB4738194.1"/>
    </source>
</evidence>
<dbReference type="RefSeq" id="WP_239177472.1">
    <property type="nucleotide sequence ID" value="NZ_BAABFG010000005.1"/>
</dbReference>
<organism evidence="3 4">
    <name type="scientific">Actinoplanes octamycinicus</name>
    <dbReference type="NCBI Taxonomy" id="135948"/>
    <lineage>
        <taxon>Bacteria</taxon>
        <taxon>Bacillati</taxon>
        <taxon>Actinomycetota</taxon>
        <taxon>Actinomycetes</taxon>
        <taxon>Micromonosporales</taxon>
        <taxon>Micromonosporaceae</taxon>
        <taxon>Actinoplanes</taxon>
    </lineage>
</organism>
<dbReference type="PANTHER" id="PTHR37828">
    <property type="entry name" value="GSR2449 PROTEIN"/>
    <property type="match status" value="1"/>
</dbReference>
<dbReference type="PANTHER" id="PTHR37828:SF1">
    <property type="entry name" value="YCII-RELATED DOMAIN-CONTAINING PROTEIN"/>
    <property type="match status" value="1"/>
</dbReference>
<dbReference type="InterPro" id="IPR011008">
    <property type="entry name" value="Dimeric_a/b-barrel"/>
</dbReference>
<evidence type="ECO:0000256" key="1">
    <source>
        <dbReference type="ARBA" id="ARBA00007689"/>
    </source>
</evidence>
<keyword evidence="4" id="KW-1185">Reference proteome</keyword>
<dbReference type="AlphaFoldDB" id="A0A7W7GTT2"/>
<dbReference type="Proteomes" id="UP000546162">
    <property type="component" value="Unassembled WGS sequence"/>
</dbReference>
<comment type="caution">
    <text evidence="3">The sequence shown here is derived from an EMBL/GenBank/DDBJ whole genome shotgun (WGS) entry which is preliminary data.</text>
</comment>
<protein>
    <submittedName>
        <fullName evidence="3">Uncharacterized protein YciI</fullName>
    </submittedName>
</protein>
<comment type="similarity">
    <text evidence="1">Belongs to the YciI family.</text>
</comment>
<dbReference type="Gene3D" id="3.30.70.1060">
    <property type="entry name" value="Dimeric alpha+beta barrel"/>
    <property type="match status" value="1"/>
</dbReference>
<feature type="domain" description="YCII-related" evidence="2">
    <location>
        <begin position="22"/>
        <end position="95"/>
    </location>
</feature>
<dbReference type="SUPFAM" id="SSF54909">
    <property type="entry name" value="Dimeric alpha+beta barrel"/>
    <property type="match status" value="1"/>
</dbReference>
<sequence length="113" mass="12193">MSLVAGREVAGRAIYDDAVYLMISTYQKPLAEVDQAREAHLAFVAGLEERGLSVTAGRQDPPVGGIILLDVDTEAEAHEVIAQDPYVQQGLATYAAVGWQISRGALAGYQRKY</sequence>